<reference evidence="3 4" key="1">
    <citation type="submission" date="2023-04" db="EMBL/GenBank/DDBJ databases">
        <title>Ottowia paracancer sp. nov., isolated from human stomach.</title>
        <authorList>
            <person name="Song Y."/>
        </authorList>
    </citation>
    <scope>NUCLEOTIDE SEQUENCE [LARGE SCALE GENOMIC DNA]</scope>
    <source>
        <strain evidence="3 4">10c7w1</strain>
    </source>
</reference>
<dbReference type="GO" id="GO:0005524">
    <property type="term" value="F:ATP binding"/>
    <property type="evidence" value="ECO:0007669"/>
    <property type="project" value="UniProtKB-UniRule"/>
</dbReference>
<dbReference type="GO" id="GO:0005737">
    <property type="term" value="C:cytoplasm"/>
    <property type="evidence" value="ECO:0007669"/>
    <property type="project" value="TreeGrafter"/>
</dbReference>
<keyword evidence="1" id="KW-0067">ATP-binding</keyword>
<organism evidence="3 4">
    <name type="scientific">Ottowia cancrivicina</name>
    <dbReference type="NCBI Taxonomy" id="3040346"/>
    <lineage>
        <taxon>Bacteria</taxon>
        <taxon>Pseudomonadati</taxon>
        <taxon>Pseudomonadota</taxon>
        <taxon>Betaproteobacteria</taxon>
        <taxon>Burkholderiales</taxon>
        <taxon>Comamonadaceae</taxon>
        <taxon>Ottowia</taxon>
    </lineage>
</organism>
<dbReference type="GO" id="GO:0018169">
    <property type="term" value="F:ribosomal S6-glutamic acid ligase activity"/>
    <property type="evidence" value="ECO:0007669"/>
    <property type="project" value="TreeGrafter"/>
</dbReference>
<dbReference type="InterPro" id="IPR044019">
    <property type="entry name" value="Cyanophycin_syn_N"/>
</dbReference>
<dbReference type="InterPro" id="IPR011761">
    <property type="entry name" value="ATP-grasp"/>
</dbReference>
<dbReference type="AlphaFoldDB" id="A0AAW6RL63"/>
<evidence type="ECO:0000313" key="3">
    <source>
        <dbReference type="EMBL" id="MDG9699487.1"/>
    </source>
</evidence>
<dbReference type="Gene3D" id="3.40.1190.10">
    <property type="entry name" value="Mur-like, catalytic domain"/>
    <property type="match status" value="1"/>
</dbReference>
<evidence type="ECO:0000256" key="1">
    <source>
        <dbReference type="PROSITE-ProRule" id="PRU00409"/>
    </source>
</evidence>
<feature type="domain" description="ATP-grasp" evidence="2">
    <location>
        <begin position="219"/>
        <end position="297"/>
    </location>
</feature>
<dbReference type="PANTHER" id="PTHR21621">
    <property type="entry name" value="RIBOSOMAL PROTEIN S6 MODIFICATION PROTEIN"/>
    <property type="match status" value="1"/>
</dbReference>
<comment type="caution">
    <text evidence="3">The sequence shown here is derived from an EMBL/GenBank/DDBJ whole genome shotgun (WGS) entry which is preliminary data.</text>
</comment>
<accession>A0AAW6RL63</accession>
<dbReference type="GO" id="GO:0009432">
    <property type="term" value="P:SOS response"/>
    <property type="evidence" value="ECO:0007669"/>
    <property type="project" value="TreeGrafter"/>
</dbReference>
<dbReference type="Gene3D" id="3.30.470.20">
    <property type="entry name" value="ATP-grasp fold, B domain"/>
    <property type="match status" value="1"/>
</dbReference>
<dbReference type="InterPro" id="IPR013651">
    <property type="entry name" value="ATP-grasp_RimK-type"/>
</dbReference>
<keyword evidence="4" id="KW-1185">Reference proteome</keyword>
<name>A0AAW6RL63_9BURK</name>
<gene>
    <name evidence="3" type="ORF">QB898_07145</name>
</gene>
<dbReference type="InterPro" id="IPR013815">
    <property type="entry name" value="ATP_grasp_subdomain_1"/>
</dbReference>
<dbReference type="RefSeq" id="WP_279524384.1">
    <property type="nucleotide sequence ID" value="NZ_JARVII010000012.1"/>
</dbReference>
<keyword evidence="1" id="KW-0547">Nucleotide-binding</keyword>
<dbReference type="Pfam" id="PF18921">
    <property type="entry name" value="Cyanophycin_syn"/>
    <property type="match status" value="1"/>
</dbReference>
<protein>
    <submittedName>
        <fullName evidence="3">Cyanophycin synthetase</fullName>
    </submittedName>
</protein>
<dbReference type="SUPFAM" id="SSF53623">
    <property type="entry name" value="MurD-like peptide ligases, catalytic domain"/>
    <property type="match status" value="1"/>
</dbReference>
<dbReference type="Pfam" id="PF08443">
    <property type="entry name" value="RimK"/>
    <property type="match status" value="1"/>
</dbReference>
<dbReference type="PROSITE" id="PS50975">
    <property type="entry name" value="ATP_GRASP"/>
    <property type="match status" value="1"/>
</dbReference>
<proteinExistence type="predicted"/>
<sequence>MKILRMNWVRGPSVWTYRSIIEAVLDIGELEDFPSNTIPGYYERLTAWLPGLVEHKCGVGERGGFLQRLREGTWPGHVMEHVALELQMQAGMNTAFGKTRMTGEHAVYKVVIRAFDEAVGRLALESARDLVMAAINGTPYDVPAAIARLKALGEQRCFSAGTACIVDAALARGIPCIRLNESNLVQLGHGAAQRRIWATTTDRTSAIAAGISRDKDLLRGLLKGAGIPVPEGRVANSAEDAWEAAEDIGLPVTVKSAIGGRERGLALNLSTREQVMAAWQAADALGDDVIVEKFIPGHACRLLVAGGRVVAATRYAEAHSTQNGSDATSQIHPGTAALAALAVRVTGLDIAGVDLVAQDLAAPLPGQGVIVGVHAGPDLRMHLRPSVYDPPPVGEAIVEHLFPLGESGRIPIVGMLGGGASSFAPRLVSSWLHLHGLRTALACQEGLFLGARQLSKSDSRGYDAGERMLINRTVQAAVFETTPRHILAEGLPYDRCQVGVVLAMPSHEGLQEHYVSEARQMPGVARTQVDVVLPTGAAVLNADDPAVLALAEYSDGEVLLFSLDEQNPALTAHRARGGRVVFARPQGVVLAQGSGPEQMLSVPPSTRTRIGCDAPDDVRRHILAAVAAAWALNLPIELVHAGLLHMRKSVAMSAYH</sequence>
<dbReference type="PANTHER" id="PTHR21621:SF0">
    <property type="entry name" value="BETA-CITRYLGLUTAMATE SYNTHASE B-RELATED"/>
    <property type="match status" value="1"/>
</dbReference>
<dbReference type="GO" id="GO:0046872">
    <property type="term" value="F:metal ion binding"/>
    <property type="evidence" value="ECO:0007669"/>
    <property type="project" value="InterPro"/>
</dbReference>
<dbReference type="InterPro" id="IPR036565">
    <property type="entry name" value="Mur-like_cat_sf"/>
</dbReference>
<evidence type="ECO:0000313" key="4">
    <source>
        <dbReference type="Proteomes" id="UP001237156"/>
    </source>
</evidence>
<dbReference type="EMBL" id="JARVII010000012">
    <property type="protein sequence ID" value="MDG9699487.1"/>
    <property type="molecule type" value="Genomic_DNA"/>
</dbReference>
<dbReference type="Gene3D" id="3.30.1490.20">
    <property type="entry name" value="ATP-grasp fold, A domain"/>
    <property type="match status" value="1"/>
</dbReference>
<dbReference type="Proteomes" id="UP001237156">
    <property type="component" value="Unassembled WGS sequence"/>
</dbReference>
<dbReference type="SUPFAM" id="SSF56059">
    <property type="entry name" value="Glutathione synthetase ATP-binding domain-like"/>
    <property type="match status" value="1"/>
</dbReference>
<evidence type="ECO:0000259" key="2">
    <source>
        <dbReference type="PROSITE" id="PS50975"/>
    </source>
</evidence>